<dbReference type="Pfam" id="PF07755">
    <property type="entry name" value="DUF1611"/>
    <property type="match status" value="1"/>
</dbReference>
<dbReference type="eggNOG" id="arCOG02828">
    <property type="taxonomic scope" value="Archaea"/>
</dbReference>
<dbReference type="HOGENOM" id="CLU_067259_0_0_2"/>
<feature type="domain" description="D-glutamate N-acetyltransferase-like C-terminal" evidence="1">
    <location>
        <begin position="134"/>
        <end position="296"/>
    </location>
</feature>
<dbReference type="Proteomes" id="UP000009296">
    <property type="component" value="Chromosome"/>
</dbReference>
<dbReference type="SUPFAM" id="SSF52540">
    <property type="entry name" value="P-loop containing nucleoside triphosphate hydrolases"/>
    <property type="match status" value="1"/>
</dbReference>
<sequence>MIIKTAKLSHKNKISDGLKKFANISIIGYGCISSGIYQSNNTINNKNNSATNNNYDTFIWTKEILESSEVEIWKKTIINEIKNGKNIYNMARLYRITDYKELVDFAKIHNVEFFDCSNPNLFDEYKEYAKMGLNGIDSKVITIMGTGRQCGKFTTSMVLKHELGKYFKVGTVGTEPQSKLCGIDEMVIPQLVPTCHVASTIFGAIKKVDLNNNDVIIVSGQTGIFSNPLEVGTGRGGGVISIAILLGSNPDYIILASNTDDINCIKKNINTIELLSGKKVIGITINGKNFKDKKILKTYWMIYPIN</sequence>
<gene>
    <name evidence="3" type="ordered locus">Metok_0192</name>
</gene>
<dbReference type="PANTHER" id="PTHR40690:SF1">
    <property type="entry name" value="DUF1611 DOMAIN-CONTAINING PROTEIN"/>
    <property type="match status" value="1"/>
</dbReference>
<feature type="domain" description="D-glutamate N-acetyltransferase-like N-terminal" evidence="2">
    <location>
        <begin position="50"/>
        <end position="119"/>
    </location>
</feature>
<dbReference type="InterPro" id="IPR027417">
    <property type="entry name" value="P-loop_NTPase"/>
</dbReference>
<protein>
    <recommendedName>
        <fullName evidence="5">DUF1611 domain-containing protein</fullName>
    </recommendedName>
</protein>
<dbReference type="Pfam" id="PF17396">
    <property type="entry name" value="DUF1611_N"/>
    <property type="match status" value="1"/>
</dbReference>
<evidence type="ECO:0008006" key="5">
    <source>
        <dbReference type="Google" id="ProtNLM"/>
    </source>
</evidence>
<dbReference type="GeneID" id="10772309"/>
<proteinExistence type="predicted"/>
<evidence type="ECO:0000313" key="4">
    <source>
        <dbReference type="Proteomes" id="UP000009296"/>
    </source>
</evidence>
<evidence type="ECO:0000313" key="3">
    <source>
        <dbReference type="EMBL" id="AEH06185.1"/>
    </source>
</evidence>
<name>F8ANC6_METOI</name>
<dbReference type="PROSITE" id="PS51257">
    <property type="entry name" value="PROKAR_LIPOPROTEIN"/>
    <property type="match status" value="1"/>
</dbReference>
<dbReference type="InterPro" id="IPR035402">
    <property type="entry name" value="DgcN-like_N"/>
</dbReference>
<dbReference type="RefSeq" id="WP_013866371.1">
    <property type="nucleotide sequence ID" value="NC_015636.1"/>
</dbReference>
<evidence type="ECO:0000259" key="1">
    <source>
        <dbReference type="Pfam" id="PF07755"/>
    </source>
</evidence>
<dbReference type="EMBL" id="CP002792">
    <property type="protein sequence ID" value="AEH06185.1"/>
    <property type="molecule type" value="Genomic_DNA"/>
</dbReference>
<reference evidence="3" key="1">
    <citation type="submission" date="2011-05" db="EMBL/GenBank/DDBJ databases">
        <title>Complete sequence of chromosome of Methanothermococcus okinawensis IH1.</title>
        <authorList>
            <consortium name="US DOE Joint Genome Institute"/>
            <person name="Lucas S."/>
            <person name="Han J."/>
            <person name="Lapidus A."/>
            <person name="Cheng J.-F."/>
            <person name="Goodwin L."/>
            <person name="Pitluck S."/>
            <person name="Peters L."/>
            <person name="Mikhailova N."/>
            <person name="Held B."/>
            <person name="Han C."/>
            <person name="Tapia R."/>
            <person name="Land M."/>
            <person name="Hauser L."/>
            <person name="Kyrpides N."/>
            <person name="Ivanova N."/>
            <person name="Pagani I."/>
            <person name="Sieprawska-Lupa M."/>
            <person name="Takai K."/>
            <person name="Miyazaki J."/>
            <person name="Whitman W."/>
            <person name="Woyke T."/>
        </authorList>
    </citation>
    <scope>NUCLEOTIDE SEQUENCE</scope>
    <source>
        <strain evidence="3">IH1</strain>
    </source>
</reference>
<organism evidence="3 4">
    <name type="scientific">Methanothermococcus okinawensis (strain DSM 14208 / JCM 11175 / IH1)</name>
    <dbReference type="NCBI Taxonomy" id="647113"/>
    <lineage>
        <taxon>Archaea</taxon>
        <taxon>Methanobacteriati</taxon>
        <taxon>Methanobacteriota</taxon>
        <taxon>Methanomada group</taxon>
        <taxon>Methanococci</taxon>
        <taxon>Methanococcales</taxon>
        <taxon>Methanococcaceae</taxon>
        <taxon>Methanothermococcus</taxon>
    </lineage>
</organism>
<dbReference type="InterPro" id="IPR011669">
    <property type="entry name" value="DgcN-like"/>
</dbReference>
<dbReference type="STRING" id="647113.Metok_0192"/>
<keyword evidence="4" id="KW-1185">Reference proteome</keyword>
<dbReference type="InterPro" id="IPR035086">
    <property type="entry name" value="DgcN-like_C"/>
</dbReference>
<dbReference type="Gene3D" id="3.40.50.300">
    <property type="entry name" value="P-loop containing nucleotide triphosphate hydrolases"/>
    <property type="match status" value="1"/>
</dbReference>
<dbReference type="KEGG" id="mok:Metok_0192"/>
<accession>F8ANC6</accession>
<dbReference type="PANTHER" id="PTHR40690">
    <property type="entry name" value="GLL3100 PROTEIN"/>
    <property type="match status" value="1"/>
</dbReference>
<evidence type="ECO:0000259" key="2">
    <source>
        <dbReference type="Pfam" id="PF17396"/>
    </source>
</evidence>
<dbReference type="AlphaFoldDB" id="F8ANC6"/>